<name>A0AB39C8L8_9CAUD</name>
<accession>A0AB39C8L8</accession>
<organism evidence="1">
    <name type="scientific">Acinetobacter phage vB_AbaM-SPB</name>
    <dbReference type="NCBI Taxonomy" id="3236747"/>
    <lineage>
        <taxon>Viruses</taxon>
        <taxon>Duplodnaviria</taxon>
        <taxon>Heunggongvirae</taxon>
        <taxon>Uroviricota</taxon>
        <taxon>Caudoviricetes</taxon>
        <taxon>Obolenskvirus</taxon>
    </lineage>
</organism>
<protein>
    <submittedName>
        <fullName evidence="1">Capsid protein</fullName>
    </submittedName>
</protein>
<sequence length="335" mass="36507">MNRNDIALLNKKLGTNFPLDATIGGAEMAMDADYVGGTAITAPNAGIPNFLTTWVDPSIIDVLVAPMRMAEIFTETKKGDRTTSSVAIPVRELNGETSAYGDFNDNGVSGSNVNWVHRQPFAYQTHVKIGEIAQEMAAAARYDLVSSEIEGAILTLNKFQNLSYIYGIDGLQNYGTLNDPSLLPASVGINWATATAEQLYDAVKNLFAQLVRQTKGLVKSRDAMTLVLPPQLEAYLHATNQYGLNAWDLIAKNFPNLKVESVPEYSTAAGENIQLILDSYLGRKTVELAFPDKLRVHAVEVKTSGWLQKRSQSTLGSIVYYPVFIASQLASDIPA</sequence>
<dbReference type="EMBL" id="PP977194">
    <property type="protein sequence ID" value="XDJ03074.1"/>
    <property type="molecule type" value="Genomic_DNA"/>
</dbReference>
<proteinExistence type="predicted"/>
<evidence type="ECO:0000313" key="1">
    <source>
        <dbReference type="EMBL" id="XDJ03074.1"/>
    </source>
</evidence>
<reference evidence="1" key="1">
    <citation type="submission" date="2024-07" db="EMBL/GenBank/DDBJ databases">
        <title>Genomic characterization and preclinical evaluation of a locally isolated lytic Acinetobacter phage vB_AbaM-SPB against carbapenem-resistant Acinetobacter baumannii clinical isolate.</title>
        <authorList>
            <person name="Elshamy A.A."/>
            <person name="Saad B.T."/>
            <person name="Mabrouk S.S."/>
            <person name="Aboshanab K.M."/>
        </authorList>
    </citation>
    <scope>NUCLEOTIDE SEQUENCE</scope>
</reference>